<evidence type="ECO:0000256" key="1">
    <source>
        <dbReference type="SAM" id="MobiDB-lite"/>
    </source>
</evidence>
<dbReference type="Gene3D" id="3.30.1490.100">
    <property type="entry name" value="DNA polymerase, Y-family, little finger domain"/>
    <property type="match status" value="1"/>
</dbReference>
<evidence type="ECO:0000313" key="3">
    <source>
        <dbReference type="Proteomes" id="UP000230423"/>
    </source>
</evidence>
<organism evidence="2 3">
    <name type="scientific">Teladorsagia circumcincta</name>
    <name type="common">Brown stomach worm</name>
    <name type="synonym">Ostertagia circumcincta</name>
    <dbReference type="NCBI Taxonomy" id="45464"/>
    <lineage>
        <taxon>Eukaryota</taxon>
        <taxon>Metazoa</taxon>
        <taxon>Ecdysozoa</taxon>
        <taxon>Nematoda</taxon>
        <taxon>Chromadorea</taxon>
        <taxon>Rhabditida</taxon>
        <taxon>Rhabditina</taxon>
        <taxon>Rhabditomorpha</taxon>
        <taxon>Strongyloidea</taxon>
        <taxon>Trichostrongylidae</taxon>
        <taxon>Teladorsagia</taxon>
    </lineage>
</organism>
<keyword evidence="3" id="KW-1185">Reference proteome</keyword>
<dbReference type="EMBL" id="KZ345650">
    <property type="protein sequence ID" value="PIO72541.1"/>
    <property type="molecule type" value="Genomic_DNA"/>
</dbReference>
<reference evidence="2 3" key="1">
    <citation type="submission" date="2015-09" db="EMBL/GenBank/DDBJ databases">
        <title>Draft genome of the parasitic nematode Teladorsagia circumcincta isolate WARC Sus (inbred).</title>
        <authorList>
            <person name="Mitreva M."/>
        </authorList>
    </citation>
    <scope>NUCLEOTIDE SEQUENCE [LARGE SCALE GENOMIC DNA]</scope>
    <source>
        <strain evidence="2 3">S</strain>
    </source>
</reference>
<evidence type="ECO:0000313" key="2">
    <source>
        <dbReference type="EMBL" id="PIO72541.1"/>
    </source>
</evidence>
<dbReference type="OrthoDB" id="427711at2759"/>
<dbReference type="InterPro" id="IPR036775">
    <property type="entry name" value="DNA_pol_Y-fam_lit_finger_sf"/>
</dbReference>
<gene>
    <name evidence="2" type="ORF">TELCIR_05523</name>
</gene>
<dbReference type="GO" id="GO:0006281">
    <property type="term" value="P:DNA repair"/>
    <property type="evidence" value="ECO:0007669"/>
    <property type="project" value="InterPro"/>
</dbReference>
<name>A0A2G9UQJ2_TELCI</name>
<protein>
    <submittedName>
        <fullName evidence="2">Uncharacterized protein</fullName>
    </submittedName>
</protein>
<proteinExistence type="predicted"/>
<dbReference type="AlphaFoldDB" id="A0A2G9UQJ2"/>
<feature type="region of interest" description="Disordered" evidence="1">
    <location>
        <begin position="76"/>
        <end position="98"/>
    </location>
</feature>
<sequence length="216" mass="24217">MVTSSVTLKLMNKTAALDHPTGCAQVITMVVLKLFTKLSPVIEDIRGIGVQCGRLALISDVGYSVTSEAITRMFRTKAKKKEEPEQVQSSRPEENQLPLAHSTLPPTFFGESSKTKILQELVKYLRNEPEEDAVGVVTDFLYYLLRDGCLKTLVTTCLTLLGQLYSDENRSINQGWLFALNFIFDSLDERCRSLYGAPMIRPAIDRGQKHEDEKGQ</sequence>
<dbReference type="GO" id="GO:0003684">
    <property type="term" value="F:damaged DNA binding"/>
    <property type="evidence" value="ECO:0007669"/>
    <property type="project" value="InterPro"/>
</dbReference>
<dbReference type="Proteomes" id="UP000230423">
    <property type="component" value="Unassembled WGS sequence"/>
</dbReference>
<accession>A0A2G9UQJ2</accession>